<organism evidence="2 3">
    <name type="scientific">Methylopila jiangsuensis</name>
    <dbReference type="NCBI Taxonomy" id="586230"/>
    <lineage>
        <taxon>Bacteria</taxon>
        <taxon>Pseudomonadati</taxon>
        <taxon>Pseudomonadota</taxon>
        <taxon>Alphaproteobacteria</taxon>
        <taxon>Hyphomicrobiales</taxon>
        <taxon>Methylopilaceae</taxon>
        <taxon>Methylopila</taxon>
    </lineage>
</organism>
<proteinExistence type="predicted"/>
<dbReference type="Proteomes" id="UP001143364">
    <property type="component" value="Unassembled WGS sequence"/>
</dbReference>
<reference evidence="2" key="2">
    <citation type="submission" date="2023-01" db="EMBL/GenBank/DDBJ databases">
        <authorList>
            <person name="Sun Q."/>
            <person name="Evtushenko L."/>
        </authorList>
    </citation>
    <scope>NUCLEOTIDE SEQUENCE</scope>
    <source>
        <strain evidence="2">VKM B-2555</strain>
    </source>
</reference>
<evidence type="ECO:0000313" key="3">
    <source>
        <dbReference type="Proteomes" id="UP001143364"/>
    </source>
</evidence>
<evidence type="ECO:0000313" key="2">
    <source>
        <dbReference type="EMBL" id="GLK74876.1"/>
    </source>
</evidence>
<accession>A0A9W6N253</accession>
<evidence type="ECO:0000256" key="1">
    <source>
        <dbReference type="SAM" id="MobiDB-lite"/>
    </source>
</evidence>
<dbReference type="EMBL" id="BSFK01000003">
    <property type="protein sequence ID" value="GLK74876.1"/>
    <property type="molecule type" value="Genomic_DNA"/>
</dbReference>
<sequence>MTRPDPVSVSPAASKPRIHADDALGGAARATIGDGHGDAPDDRVALWARRTGRGLALAATAGLALWALIDLTTGGAGR</sequence>
<reference evidence="2" key="1">
    <citation type="journal article" date="2014" name="Int. J. Syst. Evol. Microbiol.">
        <title>Complete genome sequence of Corynebacterium casei LMG S-19264T (=DSM 44701T), isolated from a smear-ripened cheese.</title>
        <authorList>
            <consortium name="US DOE Joint Genome Institute (JGI-PGF)"/>
            <person name="Walter F."/>
            <person name="Albersmeier A."/>
            <person name="Kalinowski J."/>
            <person name="Ruckert C."/>
        </authorList>
    </citation>
    <scope>NUCLEOTIDE SEQUENCE</scope>
    <source>
        <strain evidence="2">VKM B-2555</strain>
    </source>
</reference>
<keyword evidence="3" id="KW-1185">Reference proteome</keyword>
<protein>
    <submittedName>
        <fullName evidence="2">Uncharacterized protein</fullName>
    </submittedName>
</protein>
<feature type="region of interest" description="Disordered" evidence="1">
    <location>
        <begin position="1"/>
        <end position="20"/>
    </location>
</feature>
<dbReference type="RefSeq" id="WP_271202864.1">
    <property type="nucleotide sequence ID" value="NZ_BSFK01000003.1"/>
</dbReference>
<name>A0A9W6N253_9HYPH</name>
<comment type="caution">
    <text evidence="2">The sequence shown here is derived from an EMBL/GenBank/DDBJ whole genome shotgun (WGS) entry which is preliminary data.</text>
</comment>
<gene>
    <name evidence="2" type="ORF">GCM10008171_01290</name>
</gene>
<dbReference type="AlphaFoldDB" id="A0A9W6N253"/>